<dbReference type="EMBL" id="AKHW03000533">
    <property type="protein sequence ID" value="KYO46157.1"/>
    <property type="molecule type" value="Genomic_DNA"/>
</dbReference>
<evidence type="ECO:0000313" key="2">
    <source>
        <dbReference type="Proteomes" id="UP000050525"/>
    </source>
</evidence>
<reference evidence="1 2" key="1">
    <citation type="journal article" date="2012" name="Genome Biol.">
        <title>Sequencing three crocodilian genomes to illuminate the evolution of archosaurs and amniotes.</title>
        <authorList>
            <person name="St John J.A."/>
            <person name="Braun E.L."/>
            <person name="Isberg S.R."/>
            <person name="Miles L.G."/>
            <person name="Chong A.Y."/>
            <person name="Gongora J."/>
            <person name="Dalzell P."/>
            <person name="Moran C."/>
            <person name="Bed'hom B."/>
            <person name="Abzhanov A."/>
            <person name="Burgess S.C."/>
            <person name="Cooksey A.M."/>
            <person name="Castoe T.A."/>
            <person name="Crawford N.G."/>
            <person name="Densmore L.D."/>
            <person name="Drew J.C."/>
            <person name="Edwards S.V."/>
            <person name="Faircloth B.C."/>
            <person name="Fujita M.K."/>
            <person name="Greenwold M.J."/>
            <person name="Hoffmann F.G."/>
            <person name="Howard J.M."/>
            <person name="Iguchi T."/>
            <person name="Janes D.E."/>
            <person name="Khan S.Y."/>
            <person name="Kohno S."/>
            <person name="de Koning A.J."/>
            <person name="Lance S.L."/>
            <person name="McCarthy F.M."/>
            <person name="McCormack J.E."/>
            <person name="Merchant M.E."/>
            <person name="Peterson D.G."/>
            <person name="Pollock D.D."/>
            <person name="Pourmand N."/>
            <person name="Raney B.J."/>
            <person name="Roessler K.A."/>
            <person name="Sanford J.R."/>
            <person name="Sawyer R.H."/>
            <person name="Schmidt C.J."/>
            <person name="Triplett E.W."/>
            <person name="Tuberville T.D."/>
            <person name="Venegas-Anaya M."/>
            <person name="Howard J.T."/>
            <person name="Jarvis E.D."/>
            <person name="Guillette L.J.Jr."/>
            <person name="Glenn T.C."/>
            <person name="Green R.E."/>
            <person name="Ray D.A."/>
        </authorList>
    </citation>
    <scope>NUCLEOTIDE SEQUENCE [LARGE SCALE GENOMIC DNA]</scope>
    <source>
        <strain evidence="1">KSC_2009_1</strain>
    </source>
</reference>
<dbReference type="Proteomes" id="UP000050525">
    <property type="component" value="Unassembled WGS sequence"/>
</dbReference>
<evidence type="ECO:0000313" key="1">
    <source>
        <dbReference type="EMBL" id="KYO46157.1"/>
    </source>
</evidence>
<sequence length="76" mass="9007">MQRFRAPRVYLEVTRNYGRQCNGLLVHLRYFLLNILIGLQVTTKREALNSLYPIEINLAKSRRGRKHLNGRKQDQP</sequence>
<comment type="caution">
    <text evidence="1">The sequence shown here is derived from an EMBL/GenBank/DDBJ whole genome shotgun (WGS) entry which is preliminary data.</text>
</comment>
<gene>
    <name evidence="1" type="ORF">Y1Q_0021714</name>
</gene>
<protein>
    <submittedName>
        <fullName evidence="1">Uncharacterized protein</fullName>
    </submittedName>
</protein>
<accession>A0A151PAL6</accession>
<name>A0A151PAL6_ALLMI</name>
<keyword evidence="2" id="KW-1185">Reference proteome</keyword>
<proteinExistence type="predicted"/>
<organism evidence="1 2">
    <name type="scientific">Alligator mississippiensis</name>
    <name type="common">American alligator</name>
    <dbReference type="NCBI Taxonomy" id="8496"/>
    <lineage>
        <taxon>Eukaryota</taxon>
        <taxon>Metazoa</taxon>
        <taxon>Chordata</taxon>
        <taxon>Craniata</taxon>
        <taxon>Vertebrata</taxon>
        <taxon>Euteleostomi</taxon>
        <taxon>Archelosauria</taxon>
        <taxon>Archosauria</taxon>
        <taxon>Crocodylia</taxon>
        <taxon>Alligatoridae</taxon>
        <taxon>Alligatorinae</taxon>
        <taxon>Alligator</taxon>
    </lineage>
</organism>
<dbReference type="AlphaFoldDB" id="A0A151PAL6"/>